<protein>
    <submittedName>
        <fullName evidence="1">Uncharacterized protein</fullName>
    </submittedName>
</protein>
<proteinExistence type="predicted"/>
<dbReference type="EMBL" id="QTSX02006525">
    <property type="protein sequence ID" value="KAJ9053373.1"/>
    <property type="molecule type" value="Genomic_DNA"/>
</dbReference>
<evidence type="ECO:0000313" key="2">
    <source>
        <dbReference type="Proteomes" id="UP001165960"/>
    </source>
</evidence>
<comment type="caution">
    <text evidence="1">The sequence shown here is derived from an EMBL/GenBank/DDBJ whole genome shotgun (WGS) entry which is preliminary data.</text>
</comment>
<dbReference type="Proteomes" id="UP001165960">
    <property type="component" value="Unassembled WGS sequence"/>
</dbReference>
<reference evidence="1" key="1">
    <citation type="submission" date="2022-04" db="EMBL/GenBank/DDBJ databases">
        <title>Genome of the entomopathogenic fungus Entomophthora muscae.</title>
        <authorList>
            <person name="Elya C."/>
            <person name="Lovett B.R."/>
            <person name="Lee E."/>
            <person name="Macias A.M."/>
            <person name="Hajek A.E."/>
            <person name="De Bivort B.L."/>
            <person name="Kasson M.T."/>
            <person name="De Fine Licht H.H."/>
            <person name="Stajich J.E."/>
        </authorList>
    </citation>
    <scope>NUCLEOTIDE SEQUENCE</scope>
    <source>
        <strain evidence="1">Berkeley</strain>
    </source>
</reference>
<accession>A0ACC2RTH6</accession>
<evidence type="ECO:0000313" key="1">
    <source>
        <dbReference type="EMBL" id="KAJ9053373.1"/>
    </source>
</evidence>
<gene>
    <name evidence="1" type="ORF">DSO57_1024762</name>
</gene>
<keyword evidence="2" id="KW-1185">Reference proteome</keyword>
<organism evidence="1 2">
    <name type="scientific">Entomophthora muscae</name>
    <dbReference type="NCBI Taxonomy" id="34485"/>
    <lineage>
        <taxon>Eukaryota</taxon>
        <taxon>Fungi</taxon>
        <taxon>Fungi incertae sedis</taxon>
        <taxon>Zoopagomycota</taxon>
        <taxon>Entomophthoromycotina</taxon>
        <taxon>Entomophthoromycetes</taxon>
        <taxon>Entomophthorales</taxon>
        <taxon>Entomophthoraceae</taxon>
        <taxon>Entomophthora</taxon>
    </lineage>
</organism>
<name>A0ACC2RTH6_9FUNG</name>
<sequence>MILPIIKFAVFTLAPCLILLWTTAPDLWSQFSASARLVGDNPYSLLRLPELSTADFTMPALTLEVASMPTTLGLDKGPPVPLLAPVELPHAPTCTPWLLTGLVLMGLNVYFPQISPASLLWSPLQAAIPVLHWAASWWFVSLGWEPNLVSLAPLSHKKTPETFRVTGHWLIQKLL</sequence>